<dbReference type="GO" id="GO:0006400">
    <property type="term" value="P:tRNA modification"/>
    <property type="evidence" value="ECO:0007669"/>
    <property type="project" value="TreeGrafter"/>
</dbReference>
<dbReference type="InterPro" id="IPR022755">
    <property type="entry name" value="Znf_C2H2_jaz"/>
</dbReference>
<evidence type="ECO:0000256" key="7">
    <source>
        <dbReference type="ARBA" id="ARBA00022840"/>
    </source>
</evidence>
<dbReference type="InterPro" id="IPR027417">
    <property type="entry name" value="P-loop_NTPase"/>
</dbReference>
<reference evidence="10 11" key="1">
    <citation type="submission" date="2017-06" db="EMBL/GenBank/DDBJ databases">
        <title>Aedes aegypti genome working group (AGWG) sequencing and assembly.</title>
        <authorList>
            <consortium name="Aedes aegypti Genome Working Group (AGWG)"/>
            <person name="Matthews B.J."/>
        </authorList>
    </citation>
    <scope>NUCLEOTIDE SEQUENCE [LARGE SCALE GENOMIC DNA]</scope>
    <source>
        <strain evidence="10 11">LVP_AGWG</strain>
    </source>
</reference>
<dbReference type="PANTHER" id="PTHR11088">
    <property type="entry name" value="TRNA DIMETHYLALLYLTRANSFERASE"/>
    <property type="match status" value="1"/>
</dbReference>
<dbReference type="HAMAP" id="MF_00185">
    <property type="entry name" value="IPP_trans"/>
    <property type="match status" value="1"/>
</dbReference>
<keyword evidence="5" id="KW-0863">Zinc-finger</keyword>
<dbReference type="InterPro" id="IPR013087">
    <property type="entry name" value="Znf_C2H2_type"/>
</dbReference>
<evidence type="ECO:0000256" key="2">
    <source>
        <dbReference type="ARBA" id="ARBA00022679"/>
    </source>
</evidence>
<evidence type="ECO:0000256" key="8">
    <source>
        <dbReference type="SAM" id="MobiDB-lite"/>
    </source>
</evidence>
<protein>
    <recommendedName>
        <fullName evidence="9">C2H2-type domain-containing protein</fullName>
    </recommendedName>
</protein>
<gene>
    <name evidence="10" type="primary">5571578</name>
</gene>
<name>A0A903V3L9_AEDAE</name>
<proteinExistence type="inferred from homology"/>
<organism evidence="10 11">
    <name type="scientific">Aedes aegypti</name>
    <name type="common">Yellowfever mosquito</name>
    <name type="synonym">Culex aegypti</name>
    <dbReference type="NCBI Taxonomy" id="7159"/>
    <lineage>
        <taxon>Eukaryota</taxon>
        <taxon>Metazoa</taxon>
        <taxon>Ecdysozoa</taxon>
        <taxon>Arthropoda</taxon>
        <taxon>Hexapoda</taxon>
        <taxon>Insecta</taxon>
        <taxon>Pterygota</taxon>
        <taxon>Neoptera</taxon>
        <taxon>Endopterygota</taxon>
        <taxon>Diptera</taxon>
        <taxon>Nematocera</taxon>
        <taxon>Culicoidea</taxon>
        <taxon>Culicidae</taxon>
        <taxon>Culicinae</taxon>
        <taxon>Aedini</taxon>
        <taxon>Aedes</taxon>
        <taxon>Stegomyia</taxon>
    </lineage>
</organism>
<dbReference type="Proteomes" id="UP000008820">
    <property type="component" value="Chromosome 1"/>
</dbReference>
<sequence length="541" mass="61151">MATMAAVTRVKPLVVILGSTGTGKTKLSIELARRFGGEIISADSMQVYRDLDIVTAKATKEEQSQAPHHLLDVATPDQAFTVIHFRERALPIIDRLLAENRMPIIVGGTNYYIESVLWQVLVGSGIRQERVRRRRASDELQVTTSAGEEEPEKKPKLTRDDTPSTSGTAAAGRPEESKSDDSENESESKRIAKKVRTKEKEERESEIGEGGEDSSRKPEAAAIAAADQAEKVLLMTTEQMEQLESTLLHGVLRRVDPVTADRLHPNNKRKIVRALEVFQHEGQPLSRILEEQRGLSDGCKLGGPLRYRNVVLFWLRCEQETLNARLDARVDSMVAQGLLAEIRQFYERFVKPYEDNDFHQGILQSIGFKEFVVYLEKYDREHDQLITDYMRGHLGAEGSPPEGLPLLQKCLDNLKLVTQRYSKKQIKWINHRFLGNSRREVPPIYGLDTTDVAKWKENVYTQAEQVVEAILSGETPSKQPLPKMTTAREGLNEETSFFCDTCQRTIVGEYQWQLHLRSNKHKKCVQSKSKKAKLSGDDGTT</sequence>
<keyword evidence="3" id="KW-0479">Metal-binding</keyword>
<dbReference type="InterPro" id="IPR039657">
    <property type="entry name" value="Dimethylallyltransferase"/>
</dbReference>
<dbReference type="PANTHER" id="PTHR11088:SF89">
    <property type="entry name" value="TRNA DIMETHYLALLYLTRANSFERASE"/>
    <property type="match status" value="1"/>
</dbReference>
<dbReference type="AlphaFoldDB" id="A0A903V3L9"/>
<evidence type="ECO:0000259" key="9">
    <source>
        <dbReference type="PROSITE" id="PS00028"/>
    </source>
</evidence>
<dbReference type="Pfam" id="PF01715">
    <property type="entry name" value="IPPT"/>
    <property type="match status" value="2"/>
</dbReference>
<accession>A0A903V3L9</accession>
<feature type="domain" description="C2H2-type" evidence="9">
    <location>
        <begin position="499"/>
        <end position="521"/>
    </location>
</feature>
<dbReference type="Gene3D" id="3.30.160.60">
    <property type="entry name" value="Classic Zinc Finger"/>
    <property type="match status" value="1"/>
</dbReference>
<dbReference type="Gene3D" id="3.40.50.300">
    <property type="entry name" value="P-loop containing nucleotide triphosphate hydrolases"/>
    <property type="match status" value="1"/>
</dbReference>
<evidence type="ECO:0000256" key="4">
    <source>
        <dbReference type="ARBA" id="ARBA00022741"/>
    </source>
</evidence>
<dbReference type="GO" id="GO:0008270">
    <property type="term" value="F:zinc ion binding"/>
    <property type="evidence" value="ECO:0007669"/>
    <property type="project" value="UniProtKB-KW"/>
</dbReference>
<feature type="region of interest" description="Disordered" evidence="8">
    <location>
        <begin position="132"/>
        <end position="224"/>
    </location>
</feature>
<keyword evidence="7" id="KW-0067">ATP-binding</keyword>
<feature type="compositionally biased region" description="Basic and acidic residues" evidence="8">
    <location>
        <begin position="151"/>
        <end position="162"/>
    </location>
</feature>
<keyword evidence="2" id="KW-0808">Transferase</keyword>
<comment type="similarity">
    <text evidence="1">Belongs to the IPP transferase family.</text>
</comment>
<dbReference type="InterPro" id="IPR018022">
    <property type="entry name" value="IPT"/>
</dbReference>
<evidence type="ECO:0000256" key="6">
    <source>
        <dbReference type="ARBA" id="ARBA00022833"/>
    </source>
</evidence>
<dbReference type="OrthoDB" id="775260at2759"/>
<evidence type="ECO:0000313" key="11">
    <source>
        <dbReference type="Proteomes" id="UP000008820"/>
    </source>
</evidence>
<evidence type="ECO:0000313" key="10">
    <source>
        <dbReference type="EnsemblMetazoa" id="AAEL019446-PA"/>
    </source>
</evidence>
<feature type="compositionally biased region" description="Basic and acidic residues" evidence="8">
    <location>
        <begin position="173"/>
        <end position="190"/>
    </location>
</feature>
<evidence type="ECO:0000256" key="1">
    <source>
        <dbReference type="ARBA" id="ARBA00005842"/>
    </source>
</evidence>
<dbReference type="GO" id="GO:0052381">
    <property type="term" value="F:tRNA dimethylallyltransferase activity"/>
    <property type="evidence" value="ECO:0007669"/>
    <property type="project" value="InterPro"/>
</dbReference>
<dbReference type="GO" id="GO:0005524">
    <property type="term" value="F:ATP binding"/>
    <property type="evidence" value="ECO:0007669"/>
    <property type="project" value="UniProtKB-KW"/>
</dbReference>
<dbReference type="GO" id="GO:0005739">
    <property type="term" value="C:mitochondrion"/>
    <property type="evidence" value="ECO:0007669"/>
    <property type="project" value="TreeGrafter"/>
</dbReference>
<dbReference type="SUPFAM" id="SSF52540">
    <property type="entry name" value="P-loop containing nucleoside triphosphate hydrolases"/>
    <property type="match status" value="2"/>
</dbReference>
<evidence type="ECO:0000256" key="3">
    <source>
        <dbReference type="ARBA" id="ARBA00022723"/>
    </source>
</evidence>
<keyword evidence="6" id="KW-0862">Zinc</keyword>
<dbReference type="PROSITE" id="PS00028">
    <property type="entry name" value="ZINC_FINGER_C2H2_1"/>
    <property type="match status" value="1"/>
</dbReference>
<dbReference type="InterPro" id="IPR036236">
    <property type="entry name" value="Znf_C2H2_sf"/>
</dbReference>
<keyword evidence="4" id="KW-0547">Nucleotide-binding</keyword>
<keyword evidence="11" id="KW-1185">Reference proteome</keyword>
<reference evidence="10" key="2">
    <citation type="submission" date="2022-10" db="UniProtKB">
        <authorList>
            <consortium name="EnsemblMetazoa"/>
        </authorList>
    </citation>
    <scope>IDENTIFICATION</scope>
    <source>
        <strain evidence="10">LVP_AGWG</strain>
    </source>
</reference>
<dbReference type="Gene3D" id="1.10.20.140">
    <property type="match status" value="1"/>
</dbReference>
<dbReference type="Pfam" id="PF12171">
    <property type="entry name" value="zf-C2H2_jaz"/>
    <property type="match status" value="1"/>
</dbReference>
<evidence type="ECO:0000256" key="5">
    <source>
        <dbReference type="ARBA" id="ARBA00022771"/>
    </source>
</evidence>
<dbReference type="SUPFAM" id="SSF57667">
    <property type="entry name" value="beta-beta-alpha zinc fingers"/>
    <property type="match status" value="1"/>
</dbReference>
<dbReference type="EnsemblMetazoa" id="AAEL019446-RA">
    <property type="protein sequence ID" value="AAEL019446-PA"/>
    <property type="gene ID" value="AAEL019446"/>
</dbReference>